<dbReference type="GO" id="GO:0036355">
    <property type="term" value="F:2-iminoacetate synthase activity"/>
    <property type="evidence" value="ECO:0007669"/>
    <property type="project" value="UniProtKB-EC"/>
</dbReference>
<feature type="binding site" evidence="8">
    <location>
        <position position="182"/>
    </location>
    <ligand>
        <name>S-adenosyl-L-methionine</name>
        <dbReference type="ChEBI" id="CHEBI:59789"/>
    </ligand>
</feature>
<dbReference type="RefSeq" id="WP_055153626.1">
    <property type="nucleotide sequence ID" value="NZ_CYZU01000025.1"/>
</dbReference>
<dbReference type="SFLD" id="SFLDG01060">
    <property type="entry name" value="BATS_domain_containing"/>
    <property type="match status" value="1"/>
</dbReference>
<dbReference type="STRING" id="39482.ERS852491_02727"/>
<evidence type="ECO:0000256" key="6">
    <source>
        <dbReference type="ARBA" id="ARBA00034078"/>
    </source>
</evidence>
<dbReference type="NCBIfam" id="TIGR03956">
    <property type="entry name" value="rSAM_HydE"/>
    <property type="match status" value="1"/>
</dbReference>
<dbReference type="GO" id="GO:0046872">
    <property type="term" value="F:metal ion binding"/>
    <property type="evidence" value="ECO:0007669"/>
    <property type="project" value="UniProtKB-KW"/>
</dbReference>
<dbReference type="SUPFAM" id="SSF102114">
    <property type="entry name" value="Radical SAM enzymes"/>
    <property type="match status" value="1"/>
</dbReference>
<dbReference type="SMART" id="SM00729">
    <property type="entry name" value="Elp3"/>
    <property type="match status" value="1"/>
</dbReference>
<accession>A0A174GL74</accession>
<dbReference type="InterPro" id="IPR034422">
    <property type="entry name" value="HydE/PylB-like"/>
</dbReference>
<feature type="binding site" evidence="8">
    <location>
        <position position="162"/>
    </location>
    <ligand>
        <name>S-adenosyl-L-methionine</name>
        <dbReference type="ChEBI" id="CHEBI:59789"/>
    </ligand>
</feature>
<evidence type="ECO:0000256" key="8">
    <source>
        <dbReference type="PIRSR" id="PIRSR004762-2"/>
    </source>
</evidence>
<comment type="cofactor">
    <cofactor evidence="7">
        <name>[4Fe-4S] cluster</name>
        <dbReference type="ChEBI" id="CHEBI:49883"/>
    </cofactor>
    <text evidence="7">Binds 1 [4Fe-4S] cluster. The cluster is coordinated with 3 cysteines and an exchangeable S-adenosyl-L-methionine.</text>
</comment>
<dbReference type="Pfam" id="PF04055">
    <property type="entry name" value="Radical_SAM"/>
    <property type="match status" value="1"/>
</dbReference>
<evidence type="ECO:0000256" key="5">
    <source>
        <dbReference type="ARBA" id="ARBA00023014"/>
    </source>
</evidence>
<feature type="binding site" evidence="7">
    <location>
        <position position="66"/>
    </location>
    <ligand>
        <name>[4Fe-4S] cluster</name>
        <dbReference type="ChEBI" id="CHEBI:49883"/>
        <note>4Fe-4S-S-AdoMet</note>
    </ligand>
</feature>
<evidence type="ECO:0000256" key="4">
    <source>
        <dbReference type="ARBA" id="ARBA00023004"/>
    </source>
</evidence>
<dbReference type="GO" id="GO:0016740">
    <property type="term" value="F:transferase activity"/>
    <property type="evidence" value="ECO:0007669"/>
    <property type="project" value="TreeGrafter"/>
</dbReference>
<dbReference type="InterPro" id="IPR024021">
    <property type="entry name" value="FeFe-hyd_HydE_rSAM"/>
</dbReference>
<dbReference type="SMART" id="SM00876">
    <property type="entry name" value="BATS"/>
    <property type="match status" value="1"/>
</dbReference>
<keyword evidence="1 7" id="KW-0004">4Fe-4S</keyword>
<dbReference type="SFLD" id="SFLDS00029">
    <property type="entry name" value="Radical_SAM"/>
    <property type="match status" value="1"/>
</dbReference>
<dbReference type="InterPro" id="IPR006638">
    <property type="entry name" value="Elp3/MiaA/NifB-like_rSAM"/>
</dbReference>
<dbReference type="EC" id="4.1.99.19" evidence="10"/>
<evidence type="ECO:0000256" key="7">
    <source>
        <dbReference type="PIRSR" id="PIRSR004762-1"/>
    </source>
</evidence>
<dbReference type="PANTHER" id="PTHR43726:SF1">
    <property type="entry name" value="BIOTIN SYNTHASE"/>
    <property type="match status" value="1"/>
</dbReference>
<dbReference type="PANTHER" id="PTHR43726">
    <property type="entry name" value="3-METHYLORNITHINE SYNTHASE"/>
    <property type="match status" value="1"/>
</dbReference>
<sequence length="360" mass="40683">MKHLIDKLEQTGALSREEWTALIRGHTPELAEYLFERARTVRHKYYGHDVYIRGLIEFTNYCKNDCYYCGIRKSNRSARRYRLDKEAVLDCCHKGYGLGFRTFVLQGGEDGYYTDEIMADIVHNIRQHFPDCAITLSLGERTRESYQLLFDAGADRYLLRHETFDAAHYRRLHPQSLSAAHRQQCLWDLKEIGYQTGTGFMVGSPFQTPENLADDMLFIKELDPQMVGIGPFIPHHETPFAEYAAGTLELTLFMLGLLRLMLPKVLLPATTALGTIAPDGREKGILAGANVVMPNLSPVEVRGDYLLYDNKICTGDEAAECRKCLERRMESIGYQIAVSRGDSLNTAALSRSLSAAVAPE</sequence>
<evidence type="ECO:0000256" key="2">
    <source>
        <dbReference type="ARBA" id="ARBA00022691"/>
    </source>
</evidence>
<keyword evidence="4 7" id="KW-0408">Iron</keyword>
<gene>
    <name evidence="10" type="primary">thiH_1</name>
    <name evidence="10" type="ORF">ERS852491_02727</name>
</gene>
<dbReference type="InterPro" id="IPR013785">
    <property type="entry name" value="Aldolase_TIM"/>
</dbReference>
<comment type="cofactor">
    <cofactor evidence="6">
        <name>[2Fe-2S] cluster</name>
        <dbReference type="ChEBI" id="CHEBI:190135"/>
    </cofactor>
</comment>
<keyword evidence="5 7" id="KW-0411">Iron-sulfur</keyword>
<evidence type="ECO:0000256" key="1">
    <source>
        <dbReference type="ARBA" id="ARBA00022485"/>
    </source>
</evidence>
<reference evidence="10 11" key="1">
    <citation type="submission" date="2015-09" db="EMBL/GenBank/DDBJ databases">
        <authorList>
            <consortium name="Pathogen Informatics"/>
        </authorList>
    </citation>
    <scope>NUCLEOTIDE SEQUENCE [LARGE SCALE GENOMIC DNA]</scope>
    <source>
        <strain evidence="10 11">2789STDY5834876</strain>
    </source>
</reference>
<evidence type="ECO:0000313" key="10">
    <source>
        <dbReference type="EMBL" id="CUO61195.1"/>
    </source>
</evidence>
<feature type="binding site" evidence="7">
    <location>
        <position position="62"/>
    </location>
    <ligand>
        <name>[4Fe-4S] cluster</name>
        <dbReference type="ChEBI" id="CHEBI:49883"/>
        <note>4Fe-4S-S-AdoMet</note>
    </ligand>
</feature>
<organism evidence="10 11">
    <name type="scientific">Faecalicatena contorta</name>
    <dbReference type="NCBI Taxonomy" id="39482"/>
    <lineage>
        <taxon>Bacteria</taxon>
        <taxon>Bacillati</taxon>
        <taxon>Bacillota</taxon>
        <taxon>Clostridia</taxon>
        <taxon>Lachnospirales</taxon>
        <taxon>Lachnospiraceae</taxon>
        <taxon>Faecalicatena</taxon>
    </lineage>
</organism>
<dbReference type="InterPro" id="IPR007197">
    <property type="entry name" value="rSAM"/>
</dbReference>
<dbReference type="AlphaFoldDB" id="A0A174GL74"/>
<dbReference type="InterPro" id="IPR058240">
    <property type="entry name" value="rSAM_sf"/>
</dbReference>
<dbReference type="Gene3D" id="3.20.20.70">
    <property type="entry name" value="Aldolase class I"/>
    <property type="match status" value="1"/>
</dbReference>
<keyword evidence="3" id="KW-0479">Metal-binding</keyword>
<dbReference type="CDD" id="cd01335">
    <property type="entry name" value="Radical_SAM"/>
    <property type="match status" value="1"/>
</dbReference>
<name>A0A174GL74_9FIRM</name>
<dbReference type="InterPro" id="IPR010722">
    <property type="entry name" value="BATS_dom"/>
</dbReference>
<keyword evidence="2 7" id="KW-0949">S-adenosyl-L-methionine</keyword>
<proteinExistence type="predicted"/>
<evidence type="ECO:0000259" key="9">
    <source>
        <dbReference type="PROSITE" id="PS51918"/>
    </source>
</evidence>
<feature type="binding site" evidence="7">
    <location>
        <position position="69"/>
    </location>
    <ligand>
        <name>[4Fe-4S] cluster</name>
        <dbReference type="ChEBI" id="CHEBI:49883"/>
        <note>4Fe-4S-S-AdoMet</note>
    </ligand>
</feature>
<protein>
    <submittedName>
        <fullName evidence="10">2-iminoacetate synthase</fullName>
        <ecNumber evidence="10">4.1.99.19</ecNumber>
    </submittedName>
</protein>
<dbReference type="EMBL" id="CYZU01000025">
    <property type="protein sequence ID" value="CUO61195.1"/>
    <property type="molecule type" value="Genomic_DNA"/>
</dbReference>
<dbReference type="PIRSF" id="PIRSF004762">
    <property type="entry name" value="CHP00423"/>
    <property type="match status" value="1"/>
</dbReference>
<dbReference type="SFLD" id="SFLDG01280">
    <property type="entry name" value="HydE/PylB-like"/>
    <property type="match status" value="1"/>
</dbReference>
<dbReference type="PROSITE" id="PS51918">
    <property type="entry name" value="RADICAL_SAM"/>
    <property type="match status" value="1"/>
</dbReference>
<feature type="domain" description="Radical SAM core" evidence="9">
    <location>
        <begin position="48"/>
        <end position="270"/>
    </location>
</feature>
<evidence type="ECO:0000256" key="3">
    <source>
        <dbReference type="ARBA" id="ARBA00022723"/>
    </source>
</evidence>
<dbReference type="SFLD" id="SFLDF00348">
    <property type="entry name" value="FeFe_hydrogenase_maturase_(Hyd"/>
    <property type="match status" value="1"/>
</dbReference>
<keyword evidence="10" id="KW-0456">Lyase</keyword>
<dbReference type="GO" id="GO:0051539">
    <property type="term" value="F:4 iron, 4 sulfur cluster binding"/>
    <property type="evidence" value="ECO:0007669"/>
    <property type="project" value="UniProtKB-KW"/>
</dbReference>
<evidence type="ECO:0000313" key="11">
    <source>
        <dbReference type="Proteomes" id="UP000095544"/>
    </source>
</evidence>
<dbReference type="Proteomes" id="UP000095544">
    <property type="component" value="Unassembled WGS sequence"/>
</dbReference>
<dbReference type="OrthoDB" id="9775764at2"/>
<feature type="binding site" evidence="8">
    <location>
        <position position="137"/>
    </location>
    <ligand>
        <name>(3R)-3-methyl-D-ornithine</name>
        <dbReference type="ChEBI" id="CHEBI:64642"/>
    </ligand>
</feature>